<keyword evidence="15" id="KW-1185">Reference proteome</keyword>
<evidence type="ECO:0000256" key="9">
    <source>
        <dbReference type="ARBA" id="ARBA00023078"/>
    </source>
</evidence>
<evidence type="ECO:0000256" key="4">
    <source>
        <dbReference type="ARBA" id="ARBA00022857"/>
    </source>
</evidence>
<dbReference type="Proteomes" id="UP001279734">
    <property type="component" value="Unassembled WGS sequence"/>
</dbReference>
<comment type="catalytic activity">
    <reaction evidence="11">
        <text>a plastoquinone + NADPH + (n+1) H(+)(in) = a plastoquinol + NADP(+) + n H(+)(out)</text>
        <dbReference type="Rhea" id="RHEA:42612"/>
        <dbReference type="Rhea" id="RHEA-COMP:9561"/>
        <dbReference type="Rhea" id="RHEA-COMP:9562"/>
        <dbReference type="ChEBI" id="CHEBI:15378"/>
        <dbReference type="ChEBI" id="CHEBI:17757"/>
        <dbReference type="ChEBI" id="CHEBI:57783"/>
        <dbReference type="ChEBI" id="CHEBI:58349"/>
        <dbReference type="ChEBI" id="CHEBI:62192"/>
    </reaction>
</comment>
<keyword evidence="5" id="KW-0618">Plastoquinone</keyword>
<evidence type="ECO:0000256" key="6">
    <source>
        <dbReference type="ARBA" id="ARBA00022967"/>
    </source>
</evidence>
<evidence type="ECO:0008006" key="16">
    <source>
        <dbReference type="Google" id="ProtNLM"/>
    </source>
</evidence>
<evidence type="ECO:0000256" key="1">
    <source>
        <dbReference type="ARBA" id="ARBA00004141"/>
    </source>
</evidence>
<evidence type="ECO:0000256" key="5">
    <source>
        <dbReference type="ARBA" id="ARBA00022957"/>
    </source>
</evidence>
<dbReference type="PANTHER" id="PTHR36727:SF2">
    <property type="entry name" value="NAD(P)H-QUINONE OXIDOREDUCTASE SUBUNIT L, CHLOROPLASTIC"/>
    <property type="match status" value="1"/>
</dbReference>
<evidence type="ECO:0000256" key="7">
    <source>
        <dbReference type="ARBA" id="ARBA00022989"/>
    </source>
</evidence>
<evidence type="ECO:0000256" key="13">
    <source>
        <dbReference type="SAM" id="Phobius"/>
    </source>
</evidence>
<keyword evidence="9" id="KW-0793">Thylakoid</keyword>
<reference evidence="14" key="1">
    <citation type="submission" date="2023-05" db="EMBL/GenBank/DDBJ databases">
        <title>Nepenthes gracilis genome sequencing.</title>
        <authorList>
            <person name="Fukushima K."/>
        </authorList>
    </citation>
    <scope>NUCLEOTIDE SEQUENCE</scope>
    <source>
        <strain evidence="14">SING2019-196</strain>
    </source>
</reference>
<keyword evidence="2 13" id="KW-0812">Transmembrane</keyword>
<evidence type="ECO:0000313" key="14">
    <source>
        <dbReference type="EMBL" id="GMH15165.1"/>
    </source>
</evidence>
<dbReference type="GO" id="GO:0016020">
    <property type="term" value="C:membrane"/>
    <property type="evidence" value="ECO:0007669"/>
    <property type="project" value="UniProtKB-SubCell"/>
</dbReference>
<dbReference type="AlphaFoldDB" id="A0AAD3XT04"/>
<evidence type="ECO:0000256" key="2">
    <source>
        <dbReference type="ARBA" id="ARBA00022692"/>
    </source>
</evidence>
<accession>A0AAD3XT04</accession>
<dbReference type="Pfam" id="PF10716">
    <property type="entry name" value="NdhL"/>
    <property type="match status" value="1"/>
</dbReference>
<dbReference type="EMBL" id="BSYO01000015">
    <property type="protein sequence ID" value="GMH15165.1"/>
    <property type="molecule type" value="Genomic_DNA"/>
</dbReference>
<dbReference type="GO" id="GO:0048038">
    <property type="term" value="F:quinone binding"/>
    <property type="evidence" value="ECO:0007669"/>
    <property type="project" value="UniProtKB-KW"/>
</dbReference>
<evidence type="ECO:0000256" key="12">
    <source>
        <dbReference type="ARBA" id="ARBA00048026"/>
    </source>
</evidence>
<organism evidence="14 15">
    <name type="scientific">Nepenthes gracilis</name>
    <name type="common">Slender pitcher plant</name>
    <dbReference type="NCBI Taxonomy" id="150966"/>
    <lineage>
        <taxon>Eukaryota</taxon>
        <taxon>Viridiplantae</taxon>
        <taxon>Streptophyta</taxon>
        <taxon>Embryophyta</taxon>
        <taxon>Tracheophyta</taxon>
        <taxon>Spermatophyta</taxon>
        <taxon>Magnoliopsida</taxon>
        <taxon>eudicotyledons</taxon>
        <taxon>Gunneridae</taxon>
        <taxon>Pentapetalae</taxon>
        <taxon>Caryophyllales</taxon>
        <taxon>Nepenthaceae</taxon>
        <taxon>Nepenthes</taxon>
    </lineage>
</organism>
<comment type="subcellular location">
    <subcellularLocation>
        <location evidence="1">Membrane</location>
        <topology evidence="1">Multi-pass membrane protein</topology>
    </subcellularLocation>
</comment>
<keyword evidence="4" id="KW-0521">NADP</keyword>
<keyword evidence="7 13" id="KW-1133">Transmembrane helix</keyword>
<sequence>MSFPTSLQILKALPAISPSQRKFHCNSKTKKISAITCAGLDSSNYPELKKCSLAIQFAAILATAAEPVLAVTGDNNTDFDFNTIAIQIGIEAFLYFFVMPPIIMNWMRIRWYKRNALEMYFQFMFAFMFFPGLLLWAPFLNFRKFPRDPSMKYPWSKPANPSEIKGGFLKYPWATPEDYK</sequence>
<keyword evidence="10 13" id="KW-0472">Membrane</keyword>
<comment type="caution">
    <text evidence="14">The sequence shown here is derived from an EMBL/GenBank/DDBJ whole genome shotgun (WGS) entry which is preliminary data.</text>
</comment>
<evidence type="ECO:0000256" key="8">
    <source>
        <dbReference type="ARBA" id="ARBA00023027"/>
    </source>
</evidence>
<feature type="transmembrane region" description="Helical" evidence="13">
    <location>
        <begin position="119"/>
        <end position="139"/>
    </location>
</feature>
<evidence type="ECO:0000256" key="3">
    <source>
        <dbReference type="ARBA" id="ARBA00022719"/>
    </source>
</evidence>
<proteinExistence type="predicted"/>
<keyword evidence="8" id="KW-0520">NAD</keyword>
<name>A0AAD3XT04_NEPGR</name>
<comment type="catalytic activity">
    <reaction evidence="12">
        <text>a plastoquinone + NADH + (n+1) H(+)(in) = a plastoquinol + NAD(+) + n H(+)(out)</text>
        <dbReference type="Rhea" id="RHEA:42608"/>
        <dbReference type="Rhea" id="RHEA-COMP:9561"/>
        <dbReference type="Rhea" id="RHEA-COMP:9562"/>
        <dbReference type="ChEBI" id="CHEBI:15378"/>
        <dbReference type="ChEBI" id="CHEBI:17757"/>
        <dbReference type="ChEBI" id="CHEBI:57540"/>
        <dbReference type="ChEBI" id="CHEBI:57945"/>
        <dbReference type="ChEBI" id="CHEBI:62192"/>
    </reaction>
</comment>
<gene>
    <name evidence="14" type="ORF">Nepgr_017006</name>
</gene>
<keyword evidence="6" id="KW-1278">Translocase</keyword>
<dbReference type="PANTHER" id="PTHR36727">
    <property type="entry name" value="NAD(P)H-QUINONE OXIDOREDUCTASE SUBUNIT L, CHLOROPLASTIC"/>
    <property type="match status" value="1"/>
</dbReference>
<dbReference type="InterPro" id="IPR019654">
    <property type="entry name" value="NADH-quinone_OxRdatse_su_L"/>
</dbReference>
<evidence type="ECO:0000256" key="10">
    <source>
        <dbReference type="ARBA" id="ARBA00023136"/>
    </source>
</evidence>
<feature type="transmembrane region" description="Helical" evidence="13">
    <location>
        <begin position="84"/>
        <end position="107"/>
    </location>
</feature>
<protein>
    <recommendedName>
        <fullName evidence="16">NADH dehydrogenase-like complex L</fullName>
    </recommendedName>
</protein>
<evidence type="ECO:0000313" key="15">
    <source>
        <dbReference type="Proteomes" id="UP001279734"/>
    </source>
</evidence>
<evidence type="ECO:0000256" key="11">
    <source>
        <dbReference type="ARBA" id="ARBA00047726"/>
    </source>
</evidence>
<dbReference type="GO" id="GO:0016655">
    <property type="term" value="F:oxidoreductase activity, acting on NAD(P)H, quinone or similar compound as acceptor"/>
    <property type="evidence" value="ECO:0007669"/>
    <property type="project" value="InterPro"/>
</dbReference>
<keyword evidence="3" id="KW-0874">Quinone</keyword>